<feature type="transmembrane region" description="Helical" evidence="1">
    <location>
        <begin position="73"/>
        <end position="96"/>
    </location>
</feature>
<feature type="transmembrane region" description="Helical" evidence="1">
    <location>
        <begin position="103"/>
        <end position="120"/>
    </location>
</feature>
<accession>A0A8D1HH30</accession>
<proteinExistence type="predicted"/>
<evidence type="ECO:0000313" key="3">
    <source>
        <dbReference type="Proteomes" id="UP000694728"/>
    </source>
</evidence>
<dbReference type="Ensembl" id="ENSSSCT00045023584.1">
    <property type="protein sequence ID" value="ENSSSCP00045016284.1"/>
    <property type="gene ID" value="ENSSSCG00045013820.1"/>
</dbReference>
<feature type="transmembrane region" description="Helical" evidence="1">
    <location>
        <begin position="157"/>
        <end position="176"/>
    </location>
</feature>
<name>A0A8D1HH30_PIG</name>
<feature type="transmembrane region" description="Helical" evidence="1">
    <location>
        <begin position="126"/>
        <end position="145"/>
    </location>
</feature>
<evidence type="ECO:0000256" key="1">
    <source>
        <dbReference type="SAM" id="Phobius"/>
    </source>
</evidence>
<keyword evidence="1" id="KW-0812">Transmembrane</keyword>
<dbReference type="AlphaFoldDB" id="A0A8D1HH30"/>
<evidence type="ECO:0000313" key="2">
    <source>
        <dbReference type="Ensembl" id="ENSSSCP00045016284.1"/>
    </source>
</evidence>
<sequence>MNKWVHVSFSRQVLSGYMPKSGIAGSHGSCMHRFLRYLQTVLHSGCTSLLSHQQCRRVPFSLHHLQHLLFVDLLMMAILIGVRWYLMVVLLCISLVTSDIEHFFMCLLAICIFSLEKYLFRSFAHFSIGLLAFLLLSYISCLYILEIKPLSIASFETIFSHSVSCLFVFFLVSFAVQKLVSLIRSHWFIFALISVALGN</sequence>
<keyword evidence="1" id="KW-0472">Membrane</keyword>
<reference evidence="2" key="1">
    <citation type="submission" date="2025-08" db="UniProtKB">
        <authorList>
            <consortium name="Ensembl"/>
        </authorList>
    </citation>
    <scope>IDENTIFICATION</scope>
</reference>
<organism evidence="2 3">
    <name type="scientific">Sus scrofa</name>
    <name type="common">Pig</name>
    <dbReference type="NCBI Taxonomy" id="9823"/>
    <lineage>
        <taxon>Eukaryota</taxon>
        <taxon>Metazoa</taxon>
        <taxon>Chordata</taxon>
        <taxon>Craniata</taxon>
        <taxon>Vertebrata</taxon>
        <taxon>Euteleostomi</taxon>
        <taxon>Mammalia</taxon>
        <taxon>Eutheria</taxon>
        <taxon>Laurasiatheria</taxon>
        <taxon>Artiodactyla</taxon>
        <taxon>Suina</taxon>
        <taxon>Suidae</taxon>
        <taxon>Sus</taxon>
    </lineage>
</organism>
<keyword evidence="1" id="KW-1133">Transmembrane helix</keyword>
<dbReference type="Proteomes" id="UP000694728">
    <property type="component" value="Unplaced"/>
</dbReference>
<protein>
    <submittedName>
        <fullName evidence="2">Uncharacterized protein</fullName>
    </submittedName>
</protein>